<organism evidence="1">
    <name type="scientific">Rhizophora mucronata</name>
    <name type="common">Asiatic mangrove</name>
    <dbReference type="NCBI Taxonomy" id="61149"/>
    <lineage>
        <taxon>Eukaryota</taxon>
        <taxon>Viridiplantae</taxon>
        <taxon>Streptophyta</taxon>
        <taxon>Embryophyta</taxon>
        <taxon>Tracheophyta</taxon>
        <taxon>Spermatophyta</taxon>
        <taxon>Magnoliopsida</taxon>
        <taxon>eudicotyledons</taxon>
        <taxon>Gunneridae</taxon>
        <taxon>Pentapetalae</taxon>
        <taxon>rosids</taxon>
        <taxon>fabids</taxon>
        <taxon>Malpighiales</taxon>
        <taxon>Rhizophoraceae</taxon>
        <taxon>Rhizophora</taxon>
    </lineage>
</organism>
<accession>A0A2P2PHF1</accession>
<dbReference type="AlphaFoldDB" id="A0A2P2PHF1"/>
<sequence length="25" mass="2960">MAVVYTRLHQLSSVPPRLPRYYQAL</sequence>
<protein>
    <submittedName>
        <fullName evidence="1">Uncharacterized protein</fullName>
    </submittedName>
</protein>
<proteinExistence type="predicted"/>
<reference evidence="1" key="1">
    <citation type="submission" date="2018-02" db="EMBL/GenBank/DDBJ databases">
        <title>Rhizophora mucronata_Transcriptome.</title>
        <authorList>
            <person name="Meera S.P."/>
            <person name="Sreeshan A."/>
            <person name="Augustine A."/>
        </authorList>
    </citation>
    <scope>NUCLEOTIDE SEQUENCE</scope>
    <source>
        <tissue evidence="1">Leaf</tissue>
    </source>
</reference>
<evidence type="ECO:0000313" key="1">
    <source>
        <dbReference type="EMBL" id="MBX54112.1"/>
    </source>
</evidence>
<dbReference type="EMBL" id="GGEC01073628">
    <property type="protein sequence ID" value="MBX54112.1"/>
    <property type="molecule type" value="Transcribed_RNA"/>
</dbReference>
<name>A0A2P2PHF1_RHIMU</name>